<proteinExistence type="predicted"/>
<reference evidence="2 3" key="1">
    <citation type="submission" date="2024-03" db="EMBL/GenBank/DDBJ databases">
        <title>Two novel species of the genus Flavobacterium exhibiting potentially degradation of complex polysaccharides.</title>
        <authorList>
            <person name="Lian X."/>
        </authorList>
    </citation>
    <scope>NUCLEOTIDE SEQUENCE [LARGE SCALE GENOMIC DNA]</scope>
    <source>
        <strain evidence="2 3">N6</strain>
    </source>
</reference>
<evidence type="ECO:0000313" key="3">
    <source>
        <dbReference type="Proteomes" id="UP001468798"/>
    </source>
</evidence>
<dbReference type="PANTHER" id="PTHR36437:SF2">
    <property type="entry name" value="GLYOXALASE_BLEOMYCIN RESISTANCE PROTEIN_DIOXYGENASE"/>
    <property type="match status" value="1"/>
</dbReference>
<dbReference type="RefSeq" id="WP_342693421.1">
    <property type="nucleotide sequence ID" value="NZ_JBCGDP010000030.1"/>
</dbReference>
<accession>A0ABU9NWI7</accession>
<name>A0ABU9NWI7_9FLAO</name>
<dbReference type="PROSITE" id="PS51819">
    <property type="entry name" value="VOC"/>
    <property type="match status" value="1"/>
</dbReference>
<dbReference type="Proteomes" id="UP001468798">
    <property type="component" value="Unassembled WGS sequence"/>
</dbReference>
<dbReference type="PANTHER" id="PTHR36437">
    <property type="entry name" value="GLYOXALASE/BLEOMYCIN RESISTANCE PROTEIN/DIOXYGENASE"/>
    <property type="match status" value="1"/>
</dbReference>
<dbReference type="SUPFAM" id="SSF54593">
    <property type="entry name" value="Glyoxalase/Bleomycin resistance protein/Dihydroxybiphenyl dioxygenase"/>
    <property type="match status" value="1"/>
</dbReference>
<dbReference type="CDD" id="cd07263">
    <property type="entry name" value="VOC_like"/>
    <property type="match status" value="1"/>
</dbReference>
<protein>
    <submittedName>
        <fullName evidence="2">VOC family protein</fullName>
    </submittedName>
</protein>
<dbReference type="InterPro" id="IPR037523">
    <property type="entry name" value="VOC_core"/>
</dbReference>
<dbReference type="InterPro" id="IPR004360">
    <property type="entry name" value="Glyas_Fos-R_dOase_dom"/>
</dbReference>
<dbReference type="Gene3D" id="3.10.180.10">
    <property type="entry name" value="2,3-Dihydroxybiphenyl 1,2-Dioxygenase, domain 1"/>
    <property type="match status" value="1"/>
</dbReference>
<dbReference type="EMBL" id="JBCGDP010000030">
    <property type="protein sequence ID" value="MEM0578614.1"/>
    <property type="molecule type" value="Genomic_DNA"/>
</dbReference>
<evidence type="ECO:0000313" key="2">
    <source>
        <dbReference type="EMBL" id="MEM0578614.1"/>
    </source>
</evidence>
<evidence type="ECO:0000259" key="1">
    <source>
        <dbReference type="PROSITE" id="PS51819"/>
    </source>
</evidence>
<dbReference type="InterPro" id="IPR029068">
    <property type="entry name" value="Glyas_Bleomycin-R_OHBP_Dase"/>
</dbReference>
<dbReference type="Pfam" id="PF00903">
    <property type="entry name" value="Glyoxalase"/>
    <property type="match status" value="1"/>
</dbReference>
<organism evidence="2 3">
    <name type="scientific">Flavobacterium polysaccharolyticum</name>
    <dbReference type="NCBI Taxonomy" id="3133148"/>
    <lineage>
        <taxon>Bacteria</taxon>
        <taxon>Pseudomonadati</taxon>
        <taxon>Bacteroidota</taxon>
        <taxon>Flavobacteriia</taxon>
        <taxon>Flavobacteriales</taxon>
        <taxon>Flavobacteriaceae</taxon>
        <taxon>Flavobacterium</taxon>
    </lineage>
</organism>
<gene>
    <name evidence="2" type="ORF">WFZ86_19085</name>
</gene>
<comment type="caution">
    <text evidence="2">The sequence shown here is derived from an EMBL/GenBank/DDBJ whole genome shotgun (WGS) entry which is preliminary data.</text>
</comment>
<sequence length="130" mass="14925">MKQKIAHIALLVADYDEALSFYVDKLHFDLVEDTALSETKRWVLVAPKGSQEFSLLLAKADGAIQKQSIGNQSGGRVFLFLNTDNFDRDYQNLKDNNIEIVREPKTEDYGKVLVFKDIYGNLWDLIQRNN</sequence>
<keyword evidence="3" id="KW-1185">Reference proteome</keyword>
<feature type="domain" description="VOC" evidence="1">
    <location>
        <begin position="4"/>
        <end position="128"/>
    </location>
</feature>